<accession>A0ABW6ALP0</accession>
<comment type="subcellular location">
    <subcellularLocation>
        <location evidence="1">Membrane</location>
        <topology evidence="1">Multi-pass membrane protein</topology>
    </subcellularLocation>
</comment>
<feature type="transmembrane region" description="Helical" evidence="6">
    <location>
        <begin position="25"/>
        <end position="45"/>
    </location>
</feature>
<sequence>MKTTSFNQAHDSSPTMSDTGSKPEYVLAFFSIGTLVVGMLTAYLSFSLFPFDNTYNLPGIYPPQWMFWVVWLILYPTMGLAAGHIWLKRTEFDIRGAMIFYLSILLTNVMFLPIANVSKGNPAIMTFMDINGILTAVLLGWLFSQYSKTAFYYLLPLILWMPITALFKILLWLANPINP</sequence>
<dbReference type="Gene3D" id="1.20.1260.100">
    <property type="entry name" value="TspO/MBR protein"/>
    <property type="match status" value="1"/>
</dbReference>
<evidence type="ECO:0000256" key="5">
    <source>
        <dbReference type="ARBA" id="ARBA00023136"/>
    </source>
</evidence>
<evidence type="ECO:0000313" key="8">
    <source>
        <dbReference type="Proteomes" id="UP001597512"/>
    </source>
</evidence>
<name>A0ABW6ALP0_9BACT</name>
<keyword evidence="3 6" id="KW-0812">Transmembrane</keyword>
<proteinExistence type="inferred from homology"/>
<evidence type="ECO:0000256" key="1">
    <source>
        <dbReference type="ARBA" id="ARBA00004141"/>
    </source>
</evidence>
<reference evidence="8" key="1">
    <citation type="journal article" date="2019" name="Int. J. Syst. Evol. Microbiol.">
        <title>The Global Catalogue of Microorganisms (GCM) 10K type strain sequencing project: providing services to taxonomists for standard genome sequencing and annotation.</title>
        <authorList>
            <consortium name="The Broad Institute Genomics Platform"/>
            <consortium name="The Broad Institute Genome Sequencing Center for Infectious Disease"/>
            <person name="Wu L."/>
            <person name="Ma J."/>
        </authorList>
    </citation>
    <scope>NUCLEOTIDE SEQUENCE [LARGE SCALE GENOMIC DNA]</scope>
    <source>
        <strain evidence="8">KCTC 52490</strain>
    </source>
</reference>
<feature type="transmembrane region" description="Helical" evidence="6">
    <location>
        <begin position="123"/>
        <end position="143"/>
    </location>
</feature>
<feature type="transmembrane region" description="Helical" evidence="6">
    <location>
        <begin position="150"/>
        <end position="174"/>
    </location>
</feature>
<organism evidence="7 8">
    <name type="scientific">Spirosoma flavum</name>
    <dbReference type="NCBI Taxonomy" id="2048557"/>
    <lineage>
        <taxon>Bacteria</taxon>
        <taxon>Pseudomonadati</taxon>
        <taxon>Bacteroidota</taxon>
        <taxon>Cytophagia</taxon>
        <taxon>Cytophagales</taxon>
        <taxon>Cytophagaceae</taxon>
        <taxon>Spirosoma</taxon>
    </lineage>
</organism>
<evidence type="ECO:0000256" key="4">
    <source>
        <dbReference type="ARBA" id="ARBA00022989"/>
    </source>
</evidence>
<keyword evidence="8" id="KW-1185">Reference proteome</keyword>
<dbReference type="Pfam" id="PF03073">
    <property type="entry name" value="TspO_MBR"/>
    <property type="match status" value="1"/>
</dbReference>
<protein>
    <submittedName>
        <fullName evidence="7">TspO/MBR family protein</fullName>
    </submittedName>
</protein>
<dbReference type="EMBL" id="JBHUOM010000006">
    <property type="protein sequence ID" value="MFD2934735.1"/>
    <property type="molecule type" value="Genomic_DNA"/>
</dbReference>
<evidence type="ECO:0000256" key="2">
    <source>
        <dbReference type="ARBA" id="ARBA00007524"/>
    </source>
</evidence>
<comment type="caution">
    <text evidence="7">The sequence shown here is derived from an EMBL/GenBank/DDBJ whole genome shotgun (WGS) entry which is preliminary data.</text>
</comment>
<dbReference type="PANTHER" id="PTHR10057:SF0">
    <property type="entry name" value="TRANSLOCATOR PROTEIN"/>
    <property type="match status" value="1"/>
</dbReference>
<dbReference type="InterPro" id="IPR004307">
    <property type="entry name" value="TspO_MBR"/>
</dbReference>
<dbReference type="Proteomes" id="UP001597512">
    <property type="component" value="Unassembled WGS sequence"/>
</dbReference>
<dbReference type="InterPro" id="IPR038330">
    <property type="entry name" value="TspO/MBR-related_sf"/>
</dbReference>
<keyword evidence="4 6" id="KW-1133">Transmembrane helix</keyword>
<evidence type="ECO:0000313" key="7">
    <source>
        <dbReference type="EMBL" id="MFD2934735.1"/>
    </source>
</evidence>
<evidence type="ECO:0000256" key="3">
    <source>
        <dbReference type="ARBA" id="ARBA00022692"/>
    </source>
</evidence>
<feature type="transmembrane region" description="Helical" evidence="6">
    <location>
        <begin position="65"/>
        <end position="87"/>
    </location>
</feature>
<dbReference type="RefSeq" id="WP_381501296.1">
    <property type="nucleotide sequence ID" value="NZ_JBHUOM010000006.1"/>
</dbReference>
<evidence type="ECO:0000256" key="6">
    <source>
        <dbReference type="SAM" id="Phobius"/>
    </source>
</evidence>
<keyword evidence="5 6" id="KW-0472">Membrane</keyword>
<dbReference type="PANTHER" id="PTHR10057">
    <property type="entry name" value="PERIPHERAL-TYPE BENZODIAZEPINE RECEPTOR"/>
    <property type="match status" value="1"/>
</dbReference>
<comment type="similarity">
    <text evidence="2">Belongs to the TspO/BZRP family.</text>
</comment>
<gene>
    <name evidence="7" type="ORF">ACFS25_13145</name>
</gene>
<feature type="transmembrane region" description="Helical" evidence="6">
    <location>
        <begin position="99"/>
        <end position="117"/>
    </location>
</feature>
<dbReference type="CDD" id="cd15904">
    <property type="entry name" value="TSPO_MBR"/>
    <property type="match status" value="1"/>
</dbReference>